<dbReference type="InterPro" id="IPR051599">
    <property type="entry name" value="Cell_Envelope_Assoc"/>
</dbReference>
<evidence type="ECO:0000259" key="2">
    <source>
        <dbReference type="Pfam" id="PF02698"/>
    </source>
</evidence>
<dbReference type="PANTHER" id="PTHR30336">
    <property type="entry name" value="INNER MEMBRANE PROTEIN, PROBABLE PERMEASE"/>
    <property type="match status" value="1"/>
</dbReference>
<organism evidence="3 4">
    <name type="scientific">Ammonicoccus fulvus</name>
    <dbReference type="NCBI Taxonomy" id="3138240"/>
    <lineage>
        <taxon>Bacteria</taxon>
        <taxon>Bacillati</taxon>
        <taxon>Actinomycetota</taxon>
        <taxon>Actinomycetes</taxon>
        <taxon>Propionibacteriales</taxon>
        <taxon>Propionibacteriaceae</taxon>
        <taxon>Ammonicoccus</taxon>
    </lineage>
</organism>
<gene>
    <name evidence="3" type="ORF">AADG42_09175</name>
</gene>
<accession>A0ABZ3FP50</accession>
<evidence type="ECO:0000313" key="3">
    <source>
        <dbReference type="EMBL" id="XAN07455.1"/>
    </source>
</evidence>
<keyword evidence="1" id="KW-0812">Transmembrane</keyword>
<name>A0ABZ3FP50_9ACTN</name>
<dbReference type="InterPro" id="IPR014729">
    <property type="entry name" value="Rossmann-like_a/b/a_fold"/>
</dbReference>
<dbReference type="Gene3D" id="3.40.50.620">
    <property type="entry name" value="HUPs"/>
    <property type="match status" value="1"/>
</dbReference>
<keyword evidence="4" id="KW-1185">Reference proteome</keyword>
<protein>
    <submittedName>
        <fullName evidence="3">YdcF family protein</fullName>
    </submittedName>
</protein>
<feature type="transmembrane region" description="Helical" evidence="1">
    <location>
        <begin position="92"/>
        <end position="117"/>
    </location>
</feature>
<dbReference type="CDD" id="cd06259">
    <property type="entry name" value="YdcF-like"/>
    <property type="match status" value="1"/>
</dbReference>
<dbReference type="Proteomes" id="UP001442841">
    <property type="component" value="Chromosome"/>
</dbReference>
<feature type="transmembrane region" description="Helical" evidence="1">
    <location>
        <begin position="6"/>
        <end position="22"/>
    </location>
</feature>
<reference evidence="3 4" key="1">
    <citation type="submission" date="2024-04" db="EMBL/GenBank/DDBJ databases">
        <title>Isolation of an actinomycete strain from pig manure.</title>
        <authorList>
            <person name="Gong T."/>
            <person name="Yu Z."/>
            <person name="An M."/>
            <person name="Wei C."/>
            <person name="Yang W."/>
            <person name="Liu L."/>
        </authorList>
    </citation>
    <scope>NUCLEOTIDE SEQUENCE [LARGE SCALE GENOMIC DNA]</scope>
    <source>
        <strain evidence="3 4">ZF39</strain>
    </source>
</reference>
<feature type="transmembrane region" description="Helical" evidence="1">
    <location>
        <begin position="123"/>
        <end position="147"/>
    </location>
</feature>
<evidence type="ECO:0000256" key="1">
    <source>
        <dbReference type="SAM" id="Phobius"/>
    </source>
</evidence>
<keyword evidence="1" id="KW-1133">Transmembrane helix</keyword>
<feature type="transmembrane region" description="Helical" evidence="1">
    <location>
        <begin position="29"/>
        <end position="49"/>
    </location>
</feature>
<feature type="transmembrane region" description="Helical" evidence="1">
    <location>
        <begin position="360"/>
        <end position="377"/>
    </location>
</feature>
<sequence length="378" mass="40379">MIELSVALGLVTLVLVLTVVSIRRDARWLGNAYLFGLSVLVVLPVLALIPGLGLLVIFGGLLLLVLAPLATLVLIGFLIANGVQMLRRERRSFAHLLSLLAGIGIAVVLALALVVLVTGATPLAPIATFAVLALGYLGGEFVLYLGYSWVYARLARRSRPSHIVVLGAGLRGGREVGPLLAGRVDHAIGVYRRERDAGREPVLVMSGGQGPDEQVSEAAAMADYAVRQGVLPGHILQEDRSTNTLENLRFSRQVVLAHAGRSDRPELQALAANGDEAGPGAVAVVEPIEEKPRLPWFTPPLEASMLVVTSDYHAMRAATHARKVGLPAHAIGAPTARYYWVSAVLREFVALVNERRVKHLVLMALVAVPLTLVVTLLV</sequence>
<dbReference type="Pfam" id="PF02698">
    <property type="entry name" value="DUF218"/>
    <property type="match status" value="1"/>
</dbReference>
<dbReference type="RefSeq" id="WP_425308915.1">
    <property type="nucleotide sequence ID" value="NZ_CP154795.1"/>
</dbReference>
<dbReference type="InterPro" id="IPR003848">
    <property type="entry name" value="DUF218"/>
</dbReference>
<dbReference type="PANTHER" id="PTHR30336:SF4">
    <property type="entry name" value="ENVELOPE BIOGENESIS FACTOR ELYC"/>
    <property type="match status" value="1"/>
</dbReference>
<feature type="domain" description="DUF218" evidence="2">
    <location>
        <begin position="163"/>
        <end position="349"/>
    </location>
</feature>
<keyword evidence="1" id="KW-0472">Membrane</keyword>
<proteinExistence type="predicted"/>
<feature type="transmembrane region" description="Helical" evidence="1">
    <location>
        <begin position="55"/>
        <end position="80"/>
    </location>
</feature>
<dbReference type="EMBL" id="CP154795">
    <property type="protein sequence ID" value="XAN07455.1"/>
    <property type="molecule type" value="Genomic_DNA"/>
</dbReference>
<evidence type="ECO:0000313" key="4">
    <source>
        <dbReference type="Proteomes" id="UP001442841"/>
    </source>
</evidence>